<feature type="compositionally biased region" description="Low complexity" evidence="1">
    <location>
        <begin position="49"/>
        <end position="80"/>
    </location>
</feature>
<keyword evidence="2" id="KW-0472">Membrane</keyword>
<organism evidence="3 4">
    <name type="scientific">Amycolatopsis samaneae</name>
    <dbReference type="NCBI Taxonomy" id="664691"/>
    <lineage>
        <taxon>Bacteria</taxon>
        <taxon>Bacillati</taxon>
        <taxon>Actinomycetota</taxon>
        <taxon>Actinomycetes</taxon>
        <taxon>Pseudonocardiales</taxon>
        <taxon>Pseudonocardiaceae</taxon>
        <taxon>Amycolatopsis</taxon>
    </lineage>
</organism>
<feature type="region of interest" description="Disordered" evidence="1">
    <location>
        <begin position="1"/>
        <end position="99"/>
    </location>
</feature>
<evidence type="ECO:0000256" key="2">
    <source>
        <dbReference type="SAM" id="Phobius"/>
    </source>
</evidence>
<comment type="caution">
    <text evidence="3">The sequence shown here is derived from an EMBL/GenBank/DDBJ whole genome shotgun (WGS) entry which is preliminary data.</text>
</comment>
<feature type="compositionally biased region" description="Low complexity" evidence="1">
    <location>
        <begin position="11"/>
        <end position="39"/>
    </location>
</feature>
<feature type="region of interest" description="Disordered" evidence="1">
    <location>
        <begin position="234"/>
        <end position="269"/>
    </location>
</feature>
<protein>
    <recommendedName>
        <fullName evidence="5">DUF4878 domain-containing protein</fullName>
    </recommendedName>
</protein>
<dbReference type="EMBL" id="JBHUKU010000003">
    <property type="protein sequence ID" value="MFD2458053.1"/>
    <property type="molecule type" value="Genomic_DNA"/>
</dbReference>
<gene>
    <name evidence="3" type="ORF">ACFSYJ_05570</name>
</gene>
<keyword evidence="4" id="KW-1185">Reference proteome</keyword>
<keyword evidence="2" id="KW-0812">Transmembrane</keyword>
<feature type="transmembrane region" description="Helical" evidence="2">
    <location>
        <begin position="105"/>
        <end position="133"/>
    </location>
</feature>
<accession>A0ABW5G9B4</accession>
<feature type="compositionally biased region" description="Low complexity" evidence="1">
    <location>
        <begin position="238"/>
        <end position="264"/>
    </location>
</feature>
<evidence type="ECO:0000256" key="1">
    <source>
        <dbReference type="SAM" id="MobiDB-lite"/>
    </source>
</evidence>
<evidence type="ECO:0000313" key="4">
    <source>
        <dbReference type="Proteomes" id="UP001597419"/>
    </source>
</evidence>
<name>A0ABW5G9B4_9PSEU</name>
<evidence type="ECO:0008006" key="5">
    <source>
        <dbReference type="Google" id="ProtNLM"/>
    </source>
</evidence>
<keyword evidence="2" id="KW-1133">Transmembrane helix</keyword>
<feature type="compositionally biased region" description="Pro residues" evidence="1">
    <location>
        <begin position="1"/>
        <end position="10"/>
    </location>
</feature>
<feature type="compositionally biased region" description="Polar residues" evidence="1">
    <location>
        <begin position="81"/>
        <end position="90"/>
    </location>
</feature>
<proteinExistence type="predicted"/>
<sequence length="362" mass="37980">MTYPPQPGQPGQPYGQQPDPYGQQQPPSGGFGQPQQPYGQPGGWDPNTGQQQQQYPQQGGWDPNAQQQQQQWGDPNAQQQWDPNNPSYSQGFGGPPAPPKKKSLAWLWITIGVVVVLGAAFGITGFVAPGFLLTKDEDKAQQTAQAIIDGLNKHDNAALVGLKCPDSDKLIDSMLKDLDKISAVKMEGGLTKKSDTEYAATVSMTVNGRQGTSSGTIAKSGDNWCWKAVTKFSRAGGTSSEPSSSTPPRTSSSRSSSPSSSSTPGKNHDAEMAVLKDFIDKLNAKDKDGAVALACRSMESSVTQSVTEITNGDPQLTIEPADTSTTIVRVGGTLGGKKAAGAAGAITISGKPCVLSVRVSAF</sequence>
<dbReference type="Proteomes" id="UP001597419">
    <property type="component" value="Unassembled WGS sequence"/>
</dbReference>
<evidence type="ECO:0000313" key="3">
    <source>
        <dbReference type="EMBL" id="MFD2458053.1"/>
    </source>
</evidence>
<reference evidence="4" key="1">
    <citation type="journal article" date="2019" name="Int. J. Syst. Evol. Microbiol.">
        <title>The Global Catalogue of Microorganisms (GCM) 10K type strain sequencing project: providing services to taxonomists for standard genome sequencing and annotation.</title>
        <authorList>
            <consortium name="The Broad Institute Genomics Platform"/>
            <consortium name="The Broad Institute Genome Sequencing Center for Infectious Disease"/>
            <person name="Wu L."/>
            <person name="Ma J."/>
        </authorList>
    </citation>
    <scope>NUCLEOTIDE SEQUENCE [LARGE SCALE GENOMIC DNA]</scope>
    <source>
        <strain evidence="4">CGMCC 4.7643</strain>
    </source>
</reference>
<dbReference type="RefSeq" id="WP_345395650.1">
    <property type="nucleotide sequence ID" value="NZ_JBHSBK010000012.1"/>
</dbReference>